<organism evidence="2 3">
    <name type="scientific">Sulfitobacter porphyrae</name>
    <dbReference type="NCBI Taxonomy" id="1246864"/>
    <lineage>
        <taxon>Bacteria</taxon>
        <taxon>Pseudomonadati</taxon>
        <taxon>Pseudomonadota</taxon>
        <taxon>Alphaproteobacteria</taxon>
        <taxon>Rhodobacterales</taxon>
        <taxon>Roseobacteraceae</taxon>
        <taxon>Sulfitobacter</taxon>
    </lineage>
</organism>
<reference evidence="3" key="1">
    <citation type="journal article" date="2019" name="Int. J. Syst. Evol. Microbiol.">
        <title>The Global Catalogue of Microorganisms (GCM) 10K type strain sequencing project: providing services to taxonomists for standard genome sequencing and annotation.</title>
        <authorList>
            <consortium name="The Broad Institute Genomics Platform"/>
            <consortium name="The Broad Institute Genome Sequencing Center for Infectious Disease"/>
            <person name="Wu L."/>
            <person name="Ma J."/>
        </authorList>
    </citation>
    <scope>NUCLEOTIDE SEQUENCE [LARGE SCALE GENOMIC DNA]</scope>
    <source>
        <strain evidence="3">CCUG 66188</strain>
    </source>
</reference>
<gene>
    <name evidence="2" type="ORF">ACFQFQ_16475</name>
</gene>
<dbReference type="Gene3D" id="3.90.1300.10">
    <property type="entry name" value="Amidase signature (AS) domain"/>
    <property type="match status" value="1"/>
</dbReference>
<accession>A0ABW2B576</accession>
<dbReference type="EMBL" id="JBHSWG010000001">
    <property type="protein sequence ID" value="MFC6760727.1"/>
    <property type="molecule type" value="Genomic_DNA"/>
</dbReference>
<keyword evidence="3" id="KW-1185">Reference proteome</keyword>
<evidence type="ECO:0008006" key="4">
    <source>
        <dbReference type="Google" id="ProtNLM"/>
    </source>
</evidence>
<sequence length="88" mass="9385">MAMPLDRALAAARVAPDVFLTVTGERARREADRLAPASGQGALYGATVSWKDMIALAGVVTTAGSKTRLKTPPHPRMPGWCAARRRRG</sequence>
<dbReference type="SUPFAM" id="SSF75304">
    <property type="entry name" value="Amidase signature (AS) enzymes"/>
    <property type="match status" value="1"/>
</dbReference>
<feature type="region of interest" description="Disordered" evidence="1">
    <location>
        <begin position="66"/>
        <end position="88"/>
    </location>
</feature>
<evidence type="ECO:0000256" key="1">
    <source>
        <dbReference type="SAM" id="MobiDB-lite"/>
    </source>
</evidence>
<dbReference type="Proteomes" id="UP001596353">
    <property type="component" value="Unassembled WGS sequence"/>
</dbReference>
<dbReference type="InterPro" id="IPR036928">
    <property type="entry name" value="AS_sf"/>
</dbReference>
<proteinExistence type="predicted"/>
<comment type="caution">
    <text evidence="2">The sequence shown here is derived from an EMBL/GenBank/DDBJ whole genome shotgun (WGS) entry which is preliminary data.</text>
</comment>
<protein>
    <recommendedName>
        <fullName evidence="4">Amidase domain-containing protein</fullName>
    </recommendedName>
</protein>
<name>A0ABW2B576_9RHOB</name>
<evidence type="ECO:0000313" key="2">
    <source>
        <dbReference type="EMBL" id="MFC6760727.1"/>
    </source>
</evidence>
<evidence type="ECO:0000313" key="3">
    <source>
        <dbReference type="Proteomes" id="UP001596353"/>
    </source>
</evidence>